<protein>
    <submittedName>
        <fullName evidence="2">Uncharacterized protein</fullName>
    </submittedName>
</protein>
<reference evidence="2 3" key="1">
    <citation type="submission" date="2015-03" db="EMBL/GenBank/DDBJ databases">
        <authorList>
            <consortium name="Pathogen Informatics"/>
        </authorList>
    </citation>
    <scope>NUCLEOTIDE SEQUENCE [LARGE SCALE GENOMIC DNA]</scope>
    <source>
        <strain evidence="2 3">D00501624</strain>
    </source>
</reference>
<proteinExistence type="predicted"/>
<dbReference type="AlphaFoldDB" id="A0A655F255"/>
<dbReference type="Proteomes" id="UP000039217">
    <property type="component" value="Unassembled WGS sequence"/>
</dbReference>
<accession>A0A655F255</accession>
<name>A0A655F255_MYCTX</name>
<evidence type="ECO:0000313" key="2">
    <source>
        <dbReference type="EMBL" id="CNV44727.1"/>
    </source>
</evidence>
<sequence>MGAAEARVPPTIVTTVTVTNVVPPPKASILAHSANAAPSVVPAQPSTINASRFGSRANAMRSFVTSLSFGRTAVASQRRSFGTKRNVPTMPRATPAMR</sequence>
<organism evidence="2 3">
    <name type="scientific">Mycobacterium tuberculosis</name>
    <dbReference type="NCBI Taxonomy" id="1773"/>
    <lineage>
        <taxon>Bacteria</taxon>
        <taxon>Bacillati</taxon>
        <taxon>Actinomycetota</taxon>
        <taxon>Actinomycetes</taxon>
        <taxon>Mycobacteriales</taxon>
        <taxon>Mycobacteriaceae</taxon>
        <taxon>Mycobacterium</taxon>
        <taxon>Mycobacterium tuberculosis complex</taxon>
    </lineage>
</organism>
<evidence type="ECO:0000313" key="3">
    <source>
        <dbReference type="Proteomes" id="UP000039217"/>
    </source>
</evidence>
<feature type="region of interest" description="Disordered" evidence="1">
    <location>
        <begin position="76"/>
        <end position="98"/>
    </location>
</feature>
<evidence type="ECO:0000256" key="1">
    <source>
        <dbReference type="SAM" id="MobiDB-lite"/>
    </source>
</evidence>
<dbReference type="EMBL" id="CQQC01000839">
    <property type="protein sequence ID" value="CNV44727.1"/>
    <property type="molecule type" value="Genomic_DNA"/>
</dbReference>
<gene>
    <name evidence="2" type="ORF">ERS007661_02407</name>
</gene>